<dbReference type="InterPro" id="IPR036388">
    <property type="entry name" value="WH-like_DNA-bd_sf"/>
</dbReference>
<evidence type="ECO:0000259" key="2">
    <source>
        <dbReference type="PROSITE" id="PS50043"/>
    </source>
</evidence>
<organism evidence="3 4">
    <name type="scientific">Ewingella americana (strain ATCC 33852 / DSM 4580 / CCUG 14506 / JCM 5911 / LMG 7869 / NCTC 12157 / CDC 1468-78)</name>
    <dbReference type="NCBI Taxonomy" id="910964"/>
    <lineage>
        <taxon>Bacteria</taxon>
        <taxon>Pseudomonadati</taxon>
        <taxon>Pseudomonadota</taxon>
        <taxon>Gammaproteobacteria</taxon>
        <taxon>Enterobacterales</taxon>
        <taxon>Yersiniaceae</taxon>
        <taxon>Ewingella</taxon>
    </lineage>
</organism>
<gene>
    <name evidence="3" type="ORF">GEAM_2224</name>
</gene>
<reference evidence="3 4" key="1">
    <citation type="submission" date="2014-05" db="EMBL/GenBank/DDBJ databases">
        <title>ATOL: Assembling a taxonomically balanced genome-scale reconstruction of the evolutionary history of the Enterobacteriaceae.</title>
        <authorList>
            <person name="Plunkett G.III."/>
            <person name="Neeno-Eckwall E.C."/>
            <person name="Glasner J.D."/>
            <person name="Perna N.T."/>
        </authorList>
    </citation>
    <scope>NUCLEOTIDE SEQUENCE [LARGE SCALE GENOMIC DNA]</scope>
    <source>
        <strain evidence="3 4">ATCC 33852</strain>
    </source>
</reference>
<dbReference type="GO" id="GO:0003677">
    <property type="term" value="F:DNA binding"/>
    <property type="evidence" value="ECO:0007669"/>
    <property type="project" value="UniProtKB-KW"/>
</dbReference>
<dbReference type="EMBL" id="JMPJ01000053">
    <property type="protein sequence ID" value="KFC80902.1"/>
    <property type="molecule type" value="Genomic_DNA"/>
</dbReference>
<evidence type="ECO:0000313" key="3">
    <source>
        <dbReference type="EMBL" id="KFC80902.1"/>
    </source>
</evidence>
<dbReference type="STRING" id="910964.GEAM_2224"/>
<dbReference type="InterPro" id="IPR000792">
    <property type="entry name" value="Tscrpt_reg_LuxR_C"/>
</dbReference>
<dbReference type="AlphaFoldDB" id="A0A085GB07"/>
<evidence type="ECO:0000313" key="4">
    <source>
        <dbReference type="Proteomes" id="UP000028640"/>
    </source>
</evidence>
<dbReference type="Gene3D" id="1.10.10.10">
    <property type="entry name" value="Winged helix-like DNA-binding domain superfamily/Winged helix DNA-binding domain"/>
    <property type="match status" value="1"/>
</dbReference>
<accession>A0A085GB07</accession>
<comment type="caution">
    <text evidence="3">The sequence shown here is derived from an EMBL/GenBank/DDBJ whole genome shotgun (WGS) entry which is preliminary data.</text>
</comment>
<keyword evidence="4" id="KW-1185">Reference proteome</keyword>
<protein>
    <submittedName>
        <fullName evidence="3">Putative LuxR family regulatory protein</fullName>
    </submittedName>
</protein>
<feature type="domain" description="HTH luxR-type" evidence="2">
    <location>
        <begin position="123"/>
        <end position="189"/>
    </location>
</feature>
<dbReference type="eggNOG" id="COG2197">
    <property type="taxonomic scope" value="Bacteria"/>
</dbReference>
<dbReference type="Proteomes" id="UP000028640">
    <property type="component" value="Unassembled WGS sequence"/>
</dbReference>
<sequence length="216" mass="25509">MKVLIIEPCSFTRLGIYSFLFNNKQIEILDFVSMAEAMPHMATFNPDLVLINITQLCQNSKFSAEIKECLDLLQDTAMFCYLDTQYPVTTHPVHITNDVYILNKQLVTTLLRTIAEGSAYYPPYNSRSIFSEQEILVMNYWMSEMPNHKIARKLEISNRTVYVHKRHLAQKIKVRNRLEFCYVYNFIKYLFWPINESSRAPISRQIKEEILTLYKQ</sequence>
<dbReference type="GO" id="GO:0006355">
    <property type="term" value="P:regulation of DNA-templated transcription"/>
    <property type="evidence" value="ECO:0007669"/>
    <property type="project" value="InterPro"/>
</dbReference>
<dbReference type="RefSeq" id="WP_034791405.1">
    <property type="nucleotide sequence ID" value="NZ_JMPJ01000053.1"/>
</dbReference>
<dbReference type="OrthoDB" id="6623657at2"/>
<evidence type="ECO:0000256" key="1">
    <source>
        <dbReference type="ARBA" id="ARBA00023125"/>
    </source>
</evidence>
<keyword evidence="1" id="KW-0238">DNA-binding</keyword>
<dbReference type="Pfam" id="PF00196">
    <property type="entry name" value="GerE"/>
    <property type="match status" value="1"/>
</dbReference>
<dbReference type="InterPro" id="IPR016032">
    <property type="entry name" value="Sig_transdc_resp-reg_C-effctor"/>
</dbReference>
<dbReference type="SUPFAM" id="SSF46894">
    <property type="entry name" value="C-terminal effector domain of the bipartite response regulators"/>
    <property type="match status" value="1"/>
</dbReference>
<name>A0A085GB07_EWIA3</name>
<dbReference type="SMART" id="SM00421">
    <property type="entry name" value="HTH_LUXR"/>
    <property type="match status" value="1"/>
</dbReference>
<dbReference type="CDD" id="cd06170">
    <property type="entry name" value="LuxR_C_like"/>
    <property type="match status" value="1"/>
</dbReference>
<dbReference type="PROSITE" id="PS50043">
    <property type="entry name" value="HTH_LUXR_2"/>
    <property type="match status" value="1"/>
</dbReference>
<dbReference type="GeneID" id="78380564"/>
<proteinExistence type="predicted"/>